<feature type="region of interest" description="Disordered" evidence="1">
    <location>
        <begin position="185"/>
        <end position="207"/>
    </location>
</feature>
<keyword evidence="4" id="KW-1185">Reference proteome</keyword>
<comment type="caution">
    <text evidence="3">The sequence shown here is derived from an EMBL/GenBank/DDBJ whole genome shotgun (WGS) entry which is preliminary data.</text>
</comment>
<dbReference type="RefSeq" id="WP_187672684.1">
    <property type="nucleotide sequence ID" value="NZ_CAJFCI010000074.1"/>
</dbReference>
<evidence type="ECO:0000313" key="3">
    <source>
        <dbReference type="EMBL" id="CAD5109369.1"/>
    </source>
</evidence>
<dbReference type="EMBL" id="CAJFCI010000074">
    <property type="protein sequence ID" value="CAD5109369.1"/>
    <property type="molecule type" value="Genomic_DNA"/>
</dbReference>
<dbReference type="PANTHER" id="PTHR37024">
    <property type="entry name" value="TYPE VI SECRETION SYSTEM DUF2094 AND IMPA-RELATED DOMAIN PROTEIN"/>
    <property type="match status" value="1"/>
</dbReference>
<dbReference type="Proteomes" id="UP000583387">
    <property type="component" value="Unassembled WGS sequence"/>
</dbReference>
<evidence type="ECO:0000259" key="2">
    <source>
        <dbReference type="Pfam" id="PF06812"/>
    </source>
</evidence>
<accession>A0A7U7EQN4</accession>
<dbReference type="InterPro" id="IPR017739">
    <property type="entry name" value="T6SS-assoc_VCA0119"/>
</dbReference>
<gene>
    <name evidence="3" type="ORF">PSEWESI4_03666</name>
</gene>
<dbReference type="AlphaFoldDB" id="A0A7U7EQN4"/>
<dbReference type="NCBIfam" id="TIGR03362">
    <property type="entry name" value="VI_chp_7"/>
    <property type="match status" value="1"/>
</dbReference>
<organism evidence="3 4">
    <name type="scientific">Zestomonas carbonaria</name>
    <dbReference type="NCBI Taxonomy" id="2762745"/>
    <lineage>
        <taxon>Bacteria</taxon>
        <taxon>Pseudomonadati</taxon>
        <taxon>Pseudomonadota</taxon>
        <taxon>Gammaproteobacteria</taxon>
        <taxon>Pseudomonadales</taxon>
        <taxon>Pseudomonadaceae</taxon>
        <taxon>Zestomonas</taxon>
    </lineage>
</organism>
<dbReference type="Pfam" id="PF06812">
    <property type="entry name" value="ImpA_N"/>
    <property type="match status" value="1"/>
</dbReference>
<sequence length="486" mass="54011">MSLVTEFEPLDLAALLRPLESTHPAGHFDEEDETYQAIDQEMVKLGGLHEGRIDWPYVDEASRQYLGNQCKHFRIAGHLMMARLRARTWRAWGESASVLAGMVEHFWESGHPKPGPTGYPAKRRMLALFLERLGEALSQLGATGFSDEHEASARHALESLQAQAGTAQLDEETLARLQRQLARKVEEVRSPIRPEPPPVSAPGQQGGQAISEQYFSTGGGLQMSNEREIRRTLLTVADFVNQEDAYDPAGYTLRRFALWGHIRAAPMAKSEQRTELHCVSADTVEAYQESLSSNVVDPVLLQRIEKSVASSPYWIRGSFLAAGVARRLEMNEVAEAIRYAAERFVRRIPLLMELRFHDGRLFVDEETRGWLSGTGDGEAGPGPAQEYGGLREELAAQLEIEGVEVVLKRLQDLQASFTAPRQRSYATVIAADLLASRGLPWLAEGLYANVGELMQGTTAAVWEPDLFEHLARHIRPHSAIEQGSKG</sequence>
<evidence type="ECO:0000313" key="4">
    <source>
        <dbReference type="Proteomes" id="UP000583387"/>
    </source>
</evidence>
<proteinExistence type="predicted"/>
<evidence type="ECO:0000256" key="1">
    <source>
        <dbReference type="SAM" id="MobiDB-lite"/>
    </source>
</evidence>
<dbReference type="Pfam" id="PF16989">
    <property type="entry name" value="T6SS_VasJ"/>
    <property type="match status" value="1"/>
</dbReference>
<dbReference type="PANTHER" id="PTHR37024:SF3">
    <property type="entry name" value="TYPE VI SECRETION SYSTEM PROTEIN TSSA"/>
    <property type="match status" value="1"/>
</dbReference>
<reference evidence="3 4" key="1">
    <citation type="submission" date="2020-08" db="EMBL/GenBank/DDBJ databases">
        <authorList>
            <person name="Criscuolo A."/>
        </authorList>
    </citation>
    <scope>NUCLEOTIDE SEQUENCE [LARGE SCALE GENOMIC DNA]</scope>
    <source>
        <strain evidence="3">CIP111764</strain>
    </source>
</reference>
<feature type="domain" description="ImpA N-terminal" evidence="2">
    <location>
        <begin position="16"/>
        <end position="127"/>
    </location>
</feature>
<name>A0A7U7EQN4_9GAMM</name>
<protein>
    <recommendedName>
        <fullName evidence="2">ImpA N-terminal domain-containing protein</fullName>
    </recommendedName>
</protein>
<dbReference type="InterPro" id="IPR010657">
    <property type="entry name" value="ImpA_N"/>
</dbReference>